<name>A0A0L0P201_CANAR</name>
<protein>
    <submittedName>
        <fullName evidence="2">Uncharacterized protein</fullName>
    </submittedName>
</protein>
<reference evidence="3" key="1">
    <citation type="journal article" date="2015" name="BMC Genomics">
        <title>Draft genome of a commonly misdiagnosed multidrug resistant pathogen Candida auris.</title>
        <authorList>
            <person name="Chatterjee S."/>
            <person name="Alampalli S.V."/>
            <person name="Nageshan R.K."/>
            <person name="Chettiar S.T."/>
            <person name="Joshi S."/>
            <person name="Tatu U.S."/>
        </authorList>
    </citation>
    <scope>NUCLEOTIDE SEQUENCE [LARGE SCALE GENOMIC DNA]</scope>
    <source>
        <strain evidence="3">6684</strain>
    </source>
</reference>
<proteinExistence type="predicted"/>
<dbReference type="AlphaFoldDB" id="A0A0L0P201"/>
<evidence type="ECO:0000256" key="1">
    <source>
        <dbReference type="SAM" id="MobiDB-lite"/>
    </source>
</evidence>
<evidence type="ECO:0000313" key="2">
    <source>
        <dbReference type="EMBL" id="KNE00310.1"/>
    </source>
</evidence>
<dbReference type="VEuPathDB" id="FungiDB:QG37_02860"/>
<dbReference type="Proteomes" id="UP000037122">
    <property type="component" value="Unassembled WGS sequence"/>
</dbReference>
<accession>A0A0L0P201</accession>
<dbReference type="EMBL" id="LGST01000019">
    <property type="protein sequence ID" value="KNE00310.1"/>
    <property type="molecule type" value="Genomic_DNA"/>
</dbReference>
<organism evidence="2 3">
    <name type="scientific">Candidozyma auris</name>
    <name type="common">Yeast</name>
    <name type="synonym">Candida auris</name>
    <dbReference type="NCBI Taxonomy" id="498019"/>
    <lineage>
        <taxon>Eukaryota</taxon>
        <taxon>Fungi</taxon>
        <taxon>Dikarya</taxon>
        <taxon>Ascomycota</taxon>
        <taxon>Saccharomycotina</taxon>
        <taxon>Pichiomycetes</taxon>
        <taxon>Metschnikowiaceae</taxon>
        <taxon>Candidozyma</taxon>
    </lineage>
</organism>
<sequence>MLLSARMGEAEKNSEGGFLKKKSSRSNGWRRQSVYERWAKIRGGVSKIVQLGKIVPRGDSLLVEIWKGEGRGHQI</sequence>
<comment type="caution">
    <text evidence="2">The sequence shown here is derived from an EMBL/GenBank/DDBJ whole genome shotgun (WGS) entry which is preliminary data.</text>
</comment>
<evidence type="ECO:0000313" key="3">
    <source>
        <dbReference type="Proteomes" id="UP000037122"/>
    </source>
</evidence>
<gene>
    <name evidence="2" type="ORF">QG37_02860</name>
</gene>
<feature type="region of interest" description="Disordered" evidence="1">
    <location>
        <begin position="1"/>
        <end position="31"/>
    </location>
</feature>